<keyword evidence="11" id="KW-1185">Reference proteome</keyword>
<dbReference type="Pfam" id="PF00664">
    <property type="entry name" value="ABC_membrane"/>
    <property type="match status" value="1"/>
</dbReference>
<evidence type="ECO:0000256" key="7">
    <source>
        <dbReference type="SAM" id="Phobius"/>
    </source>
</evidence>
<feature type="domain" description="ABC transmembrane type-1" evidence="9">
    <location>
        <begin position="16"/>
        <end position="298"/>
    </location>
</feature>
<dbReference type="PANTHER" id="PTHR43394">
    <property type="entry name" value="ATP-DEPENDENT PERMEASE MDL1, MITOCHONDRIAL"/>
    <property type="match status" value="1"/>
</dbReference>
<dbReference type="PROSITE" id="PS00211">
    <property type="entry name" value="ABC_TRANSPORTER_1"/>
    <property type="match status" value="1"/>
</dbReference>
<feature type="transmembrane region" description="Helical" evidence="7">
    <location>
        <begin position="55"/>
        <end position="75"/>
    </location>
</feature>
<feature type="transmembrane region" description="Helical" evidence="7">
    <location>
        <begin position="127"/>
        <end position="150"/>
    </location>
</feature>
<dbReference type="PROSITE" id="PS50929">
    <property type="entry name" value="ABC_TM1F"/>
    <property type="match status" value="1"/>
</dbReference>
<feature type="transmembrane region" description="Helical" evidence="7">
    <location>
        <begin position="269"/>
        <end position="296"/>
    </location>
</feature>
<keyword evidence="3" id="KW-0547">Nucleotide-binding</keyword>
<evidence type="ECO:0000259" key="8">
    <source>
        <dbReference type="PROSITE" id="PS50893"/>
    </source>
</evidence>
<dbReference type="RefSeq" id="WP_207942173.1">
    <property type="nucleotide sequence ID" value="NZ_CP147251.1"/>
</dbReference>
<dbReference type="InterPro" id="IPR011527">
    <property type="entry name" value="ABC1_TM_dom"/>
</dbReference>
<dbReference type="Gene3D" id="1.20.1560.10">
    <property type="entry name" value="ABC transporter type 1, transmembrane domain"/>
    <property type="match status" value="1"/>
</dbReference>
<dbReference type="SUPFAM" id="SSF90123">
    <property type="entry name" value="ABC transporter transmembrane region"/>
    <property type="match status" value="1"/>
</dbReference>
<dbReference type="InterPro" id="IPR003439">
    <property type="entry name" value="ABC_transporter-like_ATP-bd"/>
</dbReference>
<keyword evidence="6 7" id="KW-0472">Membrane</keyword>
<reference evidence="10 11" key="1">
    <citation type="submission" date="2024-03" db="EMBL/GenBank/DDBJ databases">
        <title>The Genome Sequence of Enterococcus sp. DIV2402.</title>
        <authorList>
            <consortium name="The Broad Institute Genomics Platform"/>
            <consortium name="The Broad Institute Microbial Omics Core"/>
            <consortium name="The Broad Institute Genomic Center for Infectious Diseases"/>
            <person name="Earl A."/>
            <person name="Manson A."/>
            <person name="Gilmore M."/>
            <person name="Schwartman J."/>
            <person name="Shea T."/>
            <person name="Abouelleil A."/>
            <person name="Cao P."/>
            <person name="Chapman S."/>
            <person name="Cusick C."/>
            <person name="Young S."/>
            <person name="Neafsey D."/>
            <person name="Nusbaum C."/>
            <person name="Birren B."/>
        </authorList>
    </citation>
    <scope>NUCLEOTIDE SEQUENCE [LARGE SCALE GENOMIC DNA]</scope>
    <source>
        <strain evidence="10 11">DIV2402</strain>
    </source>
</reference>
<dbReference type="SMART" id="SM00382">
    <property type="entry name" value="AAA"/>
    <property type="match status" value="1"/>
</dbReference>
<evidence type="ECO:0000313" key="11">
    <source>
        <dbReference type="Proteomes" id="UP000664701"/>
    </source>
</evidence>
<dbReference type="PANTHER" id="PTHR43394:SF1">
    <property type="entry name" value="ATP-BINDING CASSETTE SUB-FAMILY B MEMBER 10, MITOCHONDRIAL"/>
    <property type="match status" value="1"/>
</dbReference>
<evidence type="ECO:0000256" key="3">
    <source>
        <dbReference type="ARBA" id="ARBA00022741"/>
    </source>
</evidence>
<evidence type="ECO:0000256" key="4">
    <source>
        <dbReference type="ARBA" id="ARBA00022840"/>
    </source>
</evidence>
<evidence type="ECO:0000259" key="9">
    <source>
        <dbReference type="PROSITE" id="PS50929"/>
    </source>
</evidence>
<keyword evidence="2 7" id="KW-0812">Transmembrane</keyword>
<feature type="transmembrane region" description="Helical" evidence="7">
    <location>
        <begin position="235"/>
        <end position="257"/>
    </location>
</feature>
<evidence type="ECO:0000256" key="1">
    <source>
        <dbReference type="ARBA" id="ARBA00004651"/>
    </source>
</evidence>
<dbReference type="CDD" id="cd18548">
    <property type="entry name" value="ABC_6TM_Tm287_like"/>
    <property type="match status" value="1"/>
</dbReference>
<dbReference type="InterPro" id="IPR017871">
    <property type="entry name" value="ABC_transporter-like_CS"/>
</dbReference>
<name>A0ABZ2SKW4_9ENTE</name>
<organism evidence="10 11">
    <name type="scientific">Candidatus Enterococcus lowellii</name>
    <dbReference type="NCBI Taxonomy" id="2230877"/>
    <lineage>
        <taxon>Bacteria</taxon>
        <taxon>Bacillati</taxon>
        <taxon>Bacillota</taxon>
        <taxon>Bacilli</taxon>
        <taxon>Lactobacillales</taxon>
        <taxon>Enterococcaceae</taxon>
        <taxon>Enterococcus</taxon>
    </lineage>
</organism>
<dbReference type="InterPro" id="IPR003593">
    <property type="entry name" value="AAA+_ATPase"/>
</dbReference>
<keyword evidence="5 7" id="KW-1133">Transmembrane helix</keyword>
<protein>
    <submittedName>
        <fullName evidence="10">ATP-binding cassette, subfamily B, bacterial</fullName>
    </submittedName>
</protein>
<keyword evidence="4 10" id="KW-0067">ATP-binding</keyword>
<sequence>MKHLILFFSKNKKLSLLTLLSLIIQVLGTLAVPFLIGELIDSGIASNNYSLVMKIGGQMLAVALAGSAAAIYGSYLSARLAALYGYELRRNFYHKIQLLSIQDVESFNISSLLTRMMNDVTNIQRSMVMALQLIIPAPIICLFAVVMTAIHSPKLASIPLLAIVLYLLSVNYLLKKGLPLSREIQIRLDKMMVKLREFFNGMMMIRAFDKQHVEETKLNQRFTDYADSMIRVNKIFAFLTPIAYLLMGLVFSLIIWFGGLLVGSGQLQIGVVTAVIEYSVLTLAYLIVAAMVIVTLPRSLASLNRVNEVLETTPEIITQADSAAPSIQEGAPFVRFQHVTFAYNGAEPVLNDISFDILKGKTTAIVGGTGSGKSTIAKVLLHLTTIQKGHILIDGQELKTIPQADLIHKISYVPQKAFLFSGTIASNLKMGYASATDEMMAQALEIAQATDFVSQQDQGIHSFVAQGGTNFSGGQKQRLSIARALVKPAQLYIFDDSFSALDYQTDALLRHSLATQMPEATFLIVAQRLSTIKDADRIIVLDEGRIVGQGTHEELLKNNQTYQEFAFSQGIDFKGGNSDGDDSKTWEF</sequence>
<dbReference type="InterPro" id="IPR039421">
    <property type="entry name" value="Type_1_exporter"/>
</dbReference>
<evidence type="ECO:0000256" key="6">
    <source>
        <dbReference type="ARBA" id="ARBA00023136"/>
    </source>
</evidence>
<dbReference type="InterPro" id="IPR036640">
    <property type="entry name" value="ABC1_TM_sf"/>
</dbReference>
<dbReference type="SUPFAM" id="SSF52540">
    <property type="entry name" value="P-loop containing nucleoside triphosphate hydrolases"/>
    <property type="match status" value="1"/>
</dbReference>
<accession>A0ABZ2SKW4</accession>
<dbReference type="EMBL" id="CP147251">
    <property type="protein sequence ID" value="WYJ76147.1"/>
    <property type="molecule type" value="Genomic_DNA"/>
</dbReference>
<dbReference type="Pfam" id="PF00005">
    <property type="entry name" value="ABC_tran"/>
    <property type="match status" value="1"/>
</dbReference>
<gene>
    <name evidence="10" type="ORF">DOK78_000764</name>
</gene>
<dbReference type="GO" id="GO:0005524">
    <property type="term" value="F:ATP binding"/>
    <property type="evidence" value="ECO:0007669"/>
    <property type="project" value="UniProtKB-KW"/>
</dbReference>
<comment type="subcellular location">
    <subcellularLocation>
        <location evidence="1">Cell membrane</location>
        <topology evidence="1">Multi-pass membrane protein</topology>
    </subcellularLocation>
</comment>
<dbReference type="InterPro" id="IPR027417">
    <property type="entry name" value="P-loop_NTPase"/>
</dbReference>
<evidence type="ECO:0000256" key="5">
    <source>
        <dbReference type="ARBA" id="ARBA00022989"/>
    </source>
</evidence>
<feature type="domain" description="ABC transporter" evidence="8">
    <location>
        <begin position="334"/>
        <end position="568"/>
    </location>
</feature>
<evidence type="ECO:0000313" key="10">
    <source>
        <dbReference type="EMBL" id="WYJ76147.1"/>
    </source>
</evidence>
<dbReference type="Proteomes" id="UP000664701">
    <property type="component" value="Chromosome"/>
</dbReference>
<dbReference type="Gene3D" id="3.40.50.300">
    <property type="entry name" value="P-loop containing nucleotide triphosphate hydrolases"/>
    <property type="match status" value="1"/>
</dbReference>
<proteinExistence type="predicted"/>
<evidence type="ECO:0000256" key="2">
    <source>
        <dbReference type="ARBA" id="ARBA00022692"/>
    </source>
</evidence>
<dbReference type="PROSITE" id="PS50893">
    <property type="entry name" value="ABC_TRANSPORTER_2"/>
    <property type="match status" value="1"/>
</dbReference>
<feature type="transmembrane region" description="Helical" evidence="7">
    <location>
        <begin position="156"/>
        <end position="174"/>
    </location>
</feature>